<evidence type="ECO:0000259" key="8">
    <source>
        <dbReference type="PROSITE" id="PS50011"/>
    </source>
</evidence>
<evidence type="ECO:0000313" key="10">
    <source>
        <dbReference type="Proteomes" id="UP001379533"/>
    </source>
</evidence>
<dbReference type="Gene3D" id="1.10.510.10">
    <property type="entry name" value="Transferase(Phosphotransferase) domain 1"/>
    <property type="match status" value="1"/>
</dbReference>
<reference evidence="9 10" key="1">
    <citation type="submission" date="2021-12" db="EMBL/GenBank/DDBJ databases">
        <title>Discovery of the Pendulisporaceae a myxobacterial family with distinct sporulation behavior and unique specialized metabolism.</title>
        <authorList>
            <person name="Garcia R."/>
            <person name="Popoff A."/>
            <person name="Bader C.D."/>
            <person name="Loehr J."/>
            <person name="Walesch S."/>
            <person name="Walt C."/>
            <person name="Boldt J."/>
            <person name="Bunk B."/>
            <person name="Haeckl F.J.F.P.J."/>
            <person name="Gunesch A.P."/>
            <person name="Birkelbach J."/>
            <person name="Nuebel U."/>
            <person name="Pietschmann T."/>
            <person name="Bach T."/>
            <person name="Mueller R."/>
        </authorList>
    </citation>
    <scope>NUCLEOTIDE SEQUENCE [LARGE SCALE GENOMIC DNA]</scope>
    <source>
        <strain evidence="9 10">MSr12523</strain>
    </source>
</reference>
<sequence>MQATEAFEPIVGATLNERYELEECIGVGGMGEVWRAKDKSLRRQVAIKFLSGALAEKEETRDRFLVEAQVTAQLNSRHAVHVYDFGVTAAGHPYFVLELLNGETLATRLERVGKLDAETTVTILQKAARALSRAHALRIVHRDFKPDNIFLTVSEEGDDGGEEVKVVDFGIAKLIGSLEEARPSVAPEDLNVEASRSLTRTNGLVGTPQYMSPEQIRQQNMGPPVDIWALGVVAFECLTGETPFAATNVLALFADIQLGKSASAHELDPSVPAAFDAWFKRATAPAAENRFHDPNQAIAELAKAILPGHSNIVEVTSPDLRPGEPRRAFPAWAALAGIALATIVVLGVLRMRGHEEPPPAGAPSAMPTMAASTPKAEPEPSARETAAPPSASSAPAASAASAAPSTSPAPKGSAAAGKGRGRSTREAAPAESSTSNKAASSATSPPPKAPSAAPSSPFTLPPLGI</sequence>
<keyword evidence="10" id="KW-1185">Reference proteome</keyword>
<dbReference type="InterPro" id="IPR000719">
    <property type="entry name" value="Prot_kinase_dom"/>
</dbReference>
<feature type="transmembrane region" description="Helical" evidence="7">
    <location>
        <begin position="329"/>
        <end position="349"/>
    </location>
</feature>
<keyword evidence="3 9" id="KW-0418">Kinase</keyword>
<evidence type="ECO:0000256" key="5">
    <source>
        <dbReference type="PROSITE-ProRule" id="PRU10141"/>
    </source>
</evidence>
<keyword evidence="7" id="KW-0472">Membrane</keyword>
<dbReference type="EMBL" id="CP089982">
    <property type="protein sequence ID" value="WXA91569.1"/>
    <property type="molecule type" value="Genomic_DNA"/>
</dbReference>
<protein>
    <submittedName>
        <fullName evidence="9">Serine/threonine protein kinase</fullName>
    </submittedName>
</protein>
<evidence type="ECO:0000256" key="4">
    <source>
        <dbReference type="ARBA" id="ARBA00022840"/>
    </source>
</evidence>
<dbReference type="InterPro" id="IPR008271">
    <property type="entry name" value="Ser/Thr_kinase_AS"/>
</dbReference>
<evidence type="ECO:0000256" key="7">
    <source>
        <dbReference type="SAM" id="Phobius"/>
    </source>
</evidence>
<dbReference type="Pfam" id="PF00069">
    <property type="entry name" value="Pkinase"/>
    <property type="match status" value="1"/>
</dbReference>
<gene>
    <name evidence="9" type="ORF">LZC95_34560</name>
</gene>
<dbReference type="SUPFAM" id="SSF56112">
    <property type="entry name" value="Protein kinase-like (PK-like)"/>
    <property type="match status" value="1"/>
</dbReference>
<name>A0ABZ2K448_9BACT</name>
<dbReference type="InterPro" id="IPR017441">
    <property type="entry name" value="Protein_kinase_ATP_BS"/>
</dbReference>
<evidence type="ECO:0000256" key="6">
    <source>
        <dbReference type="SAM" id="MobiDB-lite"/>
    </source>
</evidence>
<feature type="domain" description="Protein kinase" evidence="8">
    <location>
        <begin position="19"/>
        <end position="333"/>
    </location>
</feature>
<dbReference type="Proteomes" id="UP001379533">
    <property type="component" value="Chromosome"/>
</dbReference>
<dbReference type="CDD" id="cd14014">
    <property type="entry name" value="STKc_PknB_like"/>
    <property type="match status" value="1"/>
</dbReference>
<feature type="compositionally biased region" description="Low complexity" evidence="6">
    <location>
        <begin position="432"/>
        <end position="443"/>
    </location>
</feature>
<dbReference type="RefSeq" id="WP_394842189.1">
    <property type="nucleotide sequence ID" value="NZ_CP089982.1"/>
</dbReference>
<dbReference type="PANTHER" id="PTHR43289:SF6">
    <property type="entry name" value="SERINE_THREONINE-PROTEIN KINASE NEKL-3"/>
    <property type="match status" value="1"/>
</dbReference>
<keyword evidence="2 5" id="KW-0547">Nucleotide-binding</keyword>
<dbReference type="PROSITE" id="PS50011">
    <property type="entry name" value="PROTEIN_KINASE_DOM"/>
    <property type="match status" value="1"/>
</dbReference>
<evidence type="ECO:0000313" key="9">
    <source>
        <dbReference type="EMBL" id="WXA91569.1"/>
    </source>
</evidence>
<feature type="compositionally biased region" description="Low complexity" evidence="6">
    <location>
        <begin position="383"/>
        <end position="417"/>
    </location>
</feature>
<feature type="region of interest" description="Disordered" evidence="6">
    <location>
        <begin position="356"/>
        <end position="465"/>
    </location>
</feature>
<proteinExistence type="predicted"/>
<keyword evidence="7" id="KW-1133">Transmembrane helix</keyword>
<keyword evidence="1" id="KW-0808">Transferase</keyword>
<dbReference type="PROSITE" id="PS00108">
    <property type="entry name" value="PROTEIN_KINASE_ST"/>
    <property type="match status" value="1"/>
</dbReference>
<dbReference type="PANTHER" id="PTHR43289">
    <property type="entry name" value="MITOGEN-ACTIVATED PROTEIN KINASE KINASE KINASE 20-RELATED"/>
    <property type="match status" value="1"/>
</dbReference>
<dbReference type="InterPro" id="IPR011009">
    <property type="entry name" value="Kinase-like_dom_sf"/>
</dbReference>
<keyword evidence="4 5" id="KW-0067">ATP-binding</keyword>
<dbReference type="Gene3D" id="3.30.200.20">
    <property type="entry name" value="Phosphorylase Kinase, domain 1"/>
    <property type="match status" value="1"/>
</dbReference>
<keyword evidence="9" id="KW-0723">Serine/threonine-protein kinase</keyword>
<evidence type="ECO:0000256" key="2">
    <source>
        <dbReference type="ARBA" id="ARBA00022741"/>
    </source>
</evidence>
<accession>A0ABZ2K448</accession>
<keyword evidence="7" id="KW-0812">Transmembrane</keyword>
<evidence type="ECO:0000256" key="3">
    <source>
        <dbReference type="ARBA" id="ARBA00022777"/>
    </source>
</evidence>
<feature type="binding site" evidence="5">
    <location>
        <position position="48"/>
    </location>
    <ligand>
        <name>ATP</name>
        <dbReference type="ChEBI" id="CHEBI:30616"/>
    </ligand>
</feature>
<organism evidence="9 10">
    <name type="scientific">Pendulispora brunnea</name>
    <dbReference type="NCBI Taxonomy" id="2905690"/>
    <lineage>
        <taxon>Bacteria</taxon>
        <taxon>Pseudomonadati</taxon>
        <taxon>Myxococcota</taxon>
        <taxon>Myxococcia</taxon>
        <taxon>Myxococcales</taxon>
        <taxon>Sorangiineae</taxon>
        <taxon>Pendulisporaceae</taxon>
        <taxon>Pendulispora</taxon>
    </lineage>
</organism>
<dbReference type="GO" id="GO:0004674">
    <property type="term" value="F:protein serine/threonine kinase activity"/>
    <property type="evidence" value="ECO:0007669"/>
    <property type="project" value="UniProtKB-KW"/>
</dbReference>
<evidence type="ECO:0000256" key="1">
    <source>
        <dbReference type="ARBA" id="ARBA00022679"/>
    </source>
</evidence>
<dbReference type="PROSITE" id="PS00107">
    <property type="entry name" value="PROTEIN_KINASE_ATP"/>
    <property type="match status" value="1"/>
</dbReference>